<reference evidence="1 2" key="1">
    <citation type="journal article" date="2024" name="bioRxiv">
        <title>A reference genome for Trichogramma kaykai: A tiny desert-dwelling parasitoid wasp with competing sex-ratio distorters.</title>
        <authorList>
            <person name="Culotta J."/>
            <person name="Lindsey A.R."/>
        </authorList>
    </citation>
    <scope>NUCLEOTIDE SEQUENCE [LARGE SCALE GENOMIC DNA]</scope>
    <source>
        <strain evidence="1 2">KSX58</strain>
    </source>
</reference>
<dbReference type="EMBL" id="JBJJXI010000030">
    <property type="protein sequence ID" value="KAL3403512.1"/>
    <property type="molecule type" value="Genomic_DNA"/>
</dbReference>
<keyword evidence="2" id="KW-1185">Reference proteome</keyword>
<accession>A0ABD2XFA3</accession>
<name>A0ABD2XFA3_9HYME</name>
<gene>
    <name evidence="1" type="ORF">TKK_003785</name>
</gene>
<sequence>MAAKACICINVCMCAIYNTCSTRPRAAAATTPESDERDNIGEQLCVQYTLYISVYRAMEAERGVWSNARAQPAPSRANASFGNLEASINLSRLIIRDYRRTLFFFRYTIAHASARIV</sequence>
<organism evidence="1 2">
    <name type="scientific">Trichogramma kaykai</name>
    <dbReference type="NCBI Taxonomy" id="54128"/>
    <lineage>
        <taxon>Eukaryota</taxon>
        <taxon>Metazoa</taxon>
        <taxon>Ecdysozoa</taxon>
        <taxon>Arthropoda</taxon>
        <taxon>Hexapoda</taxon>
        <taxon>Insecta</taxon>
        <taxon>Pterygota</taxon>
        <taxon>Neoptera</taxon>
        <taxon>Endopterygota</taxon>
        <taxon>Hymenoptera</taxon>
        <taxon>Apocrita</taxon>
        <taxon>Proctotrupomorpha</taxon>
        <taxon>Chalcidoidea</taxon>
        <taxon>Trichogrammatidae</taxon>
        <taxon>Trichogramma</taxon>
    </lineage>
</organism>
<evidence type="ECO:0008006" key="3">
    <source>
        <dbReference type="Google" id="ProtNLM"/>
    </source>
</evidence>
<dbReference type="AlphaFoldDB" id="A0ABD2XFA3"/>
<comment type="caution">
    <text evidence="1">The sequence shown here is derived from an EMBL/GenBank/DDBJ whole genome shotgun (WGS) entry which is preliminary data.</text>
</comment>
<evidence type="ECO:0000313" key="2">
    <source>
        <dbReference type="Proteomes" id="UP001627154"/>
    </source>
</evidence>
<dbReference type="Proteomes" id="UP001627154">
    <property type="component" value="Unassembled WGS sequence"/>
</dbReference>
<protein>
    <recommendedName>
        <fullName evidence="3">Secreted protein</fullName>
    </recommendedName>
</protein>
<proteinExistence type="predicted"/>
<evidence type="ECO:0000313" key="1">
    <source>
        <dbReference type="EMBL" id="KAL3403512.1"/>
    </source>
</evidence>